<keyword evidence="5" id="KW-1185">Reference proteome</keyword>
<dbReference type="SUPFAM" id="SSF51905">
    <property type="entry name" value="FAD/NAD(P)-binding domain"/>
    <property type="match status" value="1"/>
</dbReference>
<evidence type="ECO:0000259" key="3">
    <source>
        <dbReference type="Pfam" id="PF01266"/>
    </source>
</evidence>
<dbReference type="Gene3D" id="3.40.710.10">
    <property type="entry name" value="DD-peptidase/beta-lactamase superfamily"/>
    <property type="match status" value="1"/>
</dbReference>
<evidence type="ECO:0000313" key="4">
    <source>
        <dbReference type="EMBL" id="WOO83767.1"/>
    </source>
</evidence>
<feature type="domain" description="FAD dependent oxidoreductase" evidence="3">
    <location>
        <begin position="46"/>
        <end position="454"/>
    </location>
</feature>
<dbReference type="RefSeq" id="XP_062629793.1">
    <property type="nucleotide sequence ID" value="XM_062773809.1"/>
</dbReference>
<dbReference type="Gene3D" id="3.30.9.10">
    <property type="entry name" value="D-Amino Acid Oxidase, subunit A, domain 2"/>
    <property type="match status" value="1"/>
</dbReference>
<organism evidence="4 5">
    <name type="scientific">Vanrija pseudolonga</name>
    <dbReference type="NCBI Taxonomy" id="143232"/>
    <lineage>
        <taxon>Eukaryota</taxon>
        <taxon>Fungi</taxon>
        <taxon>Dikarya</taxon>
        <taxon>Basidiomycota</taxon>
        <taxon>Agaricomycotina</taxon>
        <taxon>Tremellomycetes</taxon>
        <taxon>Trichosporonales</taxon>
        <taxon>Trichosporonaceae</taxon>
        <taxon>Vanrija</taxon>
    </lineage>
</organism>
<sequence length="1098" mass="119299">MTSSSPSSIPFPQQFISTVSHWHATNRGPSALYLHNKDAALPASADIVIVGGGMMGASLAYFLTRPGGAGEKKKVVCLEAKDLADGASPSVGPKTYRLWHELQQPYPLGLGLSPEDAARVMQNERDNLDLVQQLVAQEGLAVDFWRGDLLETHHSQAQTDESRRLFGEWRKTREKLGLGPDDTSFIDDPKEAERISRIKGTTSVHVRPGGSVHPCVSWQWRRWRRLTSLRHKLATALMRLAIDSKASDFSFYSWTPVLAAPVRAGDGWTLKTSKGDISAGRVILATNAYTGTFFTKDDPLHSHIQPFRGQAATITPTPTYAGQHALRHTYNTKQGHYLVTTASGEIVLGGGWGALIKSGELSEAKVYGETNDGPESIDPALTKDLKSFMKDNFANWGDEAFGEGLTRTWTGIMSTSKDWLPLVGEVPGKAGLSVVAGFAGHGMSRIFTTARGYADTLSTGKWDAALLPPSFELTAERVERVAAQHRQFVAEHGAHARVVYDEIVDTGKIEPKAHGYHAFVDRLEKDYEPLLHTLHQHQEAFVGPAPESKALLSQATLDYLETARTHWEVPGFSVAVVAGPKYDGAGWRQELRGFGVANGKGKAVDEETLFAIASNSKHTTALSIGLLIDRGTRLPSGAKLDWSTKIADILPEWKLADEYASSHADIVDLMSMRTGQPSHDLAHVDGPAEETVANLRNLKPSLEIRQEFQYNNAHYITLSLVVERLSGQEYTEFVRDNFFAPLNMTSASYDHLAVRDDPRVSDGFTHAAVNKTRCREASSGPGDMDVSCTGEVKNIGWWIRSSAKSEAGAGGIILNAVDAAKWLRELLEPTVIPAWLIEKTGTPAMVTAGGFTDAIPGWSSNGYGLAQSVNHIRGDKFVWHTGGLPGQMSLIGRVPSRGVGVAIFTNDDIFGTGLHMVALARILDDLLGYEAANYEPAMFELMFPAQPANPPPPADPRAPSVPWGAVPGRYAAPGYGEVEFTQLDLLTHDETTRAVVSVLRDVEGINLASPVFLAPFNKVFATHLALTHFDGDLWNATGVLVFQPDNGEEIVGEDSGSVPAVVTAQGIGMFGMWSRSARIKAPVVEGVEEAAETWFARQ</sequence>
<dbReference type="EMBL" id="CP086718">
    <property type="protein sequence ID" value="WOO83767.1"/>
    <property type="molecule type" value="Genomic_DNA"/>
</dbReference>
<name>A0AAF0YC62_9TREE</name>
<feature type="domain" description="Beta-lactamase-related" evidence="2">
    <location>
        <begin position="563"/>
        <end position="908"/>
    </location>
</feature>
<reference evidence="4" key="1">
    <citation type="submission" date="2023-10" db="EMBL/GenBank/DDBJ databases">
        <authorList>
            <person name="Noh H."/>
        </authorList>
    </citation>
    <scope>NUCLEOTIDE SEQUENCE</scope>
    <source>
        <strain evidence="4">DUCC4014</strain>
    </source>
</reference>
<dbReference type="GeneID" id="87810463"/>
<dbReference type="SUPFAM" id="SSF56601">
    <property type="entry name" value="beta-lactamase/transpeptidase-like"/>
    <property type="match status" value="1"/>
</dbReference>
<dbReference type="InterPro" id="IPR050491">
    <property type="entry name" value="AmpC-like"/>
</dbReference>
<dbReference type="PANTHER" id="PTHR46825:SF15">
    <property type="entry name" value="BETA-LACTAMASE-RELATED DOMAIN-CONTAINING PROTEIN"/>
    <property type="match status" value="1"/>
</dbReference>
<dbReference type="InterPro" id="IPR001466">
    <property type="entry name" value="Beta-lactam-related"/>
</dbReference>
<gene>
    <name evidence="4" type="primary">pbp</name>
    <name evidence="4" type="ORF">LOC62_05G007290</name>
</gene>
<dbReference type="Pfam" id="PF01266">
    <property type="entry name" value="DAO"/>
    <property type="match status" value="1"/>
</dbReference>
<proteinExistence type="inferred from homology"/>
<evidence type="ECO:0000313" key="5">
    <source>
        <dbReference type="Proteomes" id="UP000827549"/>
    </source>
</evidence>
<dbReference type="Gene3D" id="3.50.50.60">
    <property type="entry name" value="FAD/NAD(P)-binding domain"/>
    <property type="match status" value="1"/>
</dbReference>
<dbReference type="Proteomes" id="UP000827549">
    <property type="component" value="Chromosome 5"/>
</dbReference>
<protein>
    <submittedName>
        <fullName evidence="4">Penicillin-binding protein 4</fullName>
    </submittedName>
</protein>
<dbReference type="InterPro" id="IPR012338">
    <property type="entry name" value="Beta-lactam/transpept-like"/>
</dbReference>
<dbReference type="PANTHER" id="PTHR46825">
    <property type="entry name" value="D-ALANYL-D-ALANINE-CARBOXYPEPTIDASE/ENDOPEPTIDASE AMPH"/>
    <property type="match status" value="1"/>
</dbReference>
<comment type="similarity">
    <text evidence="1">Belongs to the peptidase S12 family.</text>
</comment>
<dbReference type="Pfam" id="PF00144">
    <property type="entry name" value="Beta-lactamase"/>
    <property type="match status" value="1"/>
</dbReference>
<dbReference type="AlphaFoldDB" id="A0AAF0YC62"/>
<dbReference type="InterPro" id="IPR036188">
    <property type="entry name" value="FAD/NAD-bd_sf"/>
</dbReference>
<evidence type="ECO:0000259" key="2">
    <source>
        <dbReference type="Pfam" id="PF00144"/>
    </source>
</evidence>
<evidence type="ECO:0000256" key="1">
    <source>
        <dbReference type="ARBA" id="ARBA00038215"/>
    </source>
</evidence>
<dbReference type="InterPro" id="IPR006076">
    <property type="entry name" value="FAD-dep_OxRdtase"/>
</dbReference>
<accession>A0AAF0YC62</accession>